<evidence type="ECO:0000259" key="8">
    <source>
        <dbReference type="Pfam" id="PF00171"/>
    </source>
</evidence>
<accession>A0A9Q0RSD9</accession>
<dbReference type="Gene3D" id="3.40.605.10">
    <property type="entry name" value="Aldehyde Dehydrogenase, Chain A, domain 1"/>
    <property type="match status" value="1"/>
</dbReference>
<keyword evidence="10" id="KW-1185">Reference proteome</keyword>
<dbReference type="EMBL" id="JAPWDV010000001">
    <property type="protein sequence ID" value="KAJ6224111.1"/>
    <property type="molecule type" value="Genomic_DNA"/>
</dbReference>
<proteinExistence type="inferred from homology"/>
<dbReference type="Pfam" id="PF00171">
    <property type="entry name" value="Aldedh"/>
    <property type="match status" value="1"/>
</dbReference>
<dbReference type="GO" id="GO:0004029">
    <property type="term" value="F:aldehyde dehydrogenase (NAD+) activity"/>
    <property type="evidence" value="ECO:0007669"/>
    <property type="project" value="TreeGrafter"/>
</dbReference>
<dbReference type="GO" id="GO:0005737">
    <property type="term" value="C:cytoplasm"/>
    <property type="evidence" value="ECO:0007669"/>
    <property type="project" value="TreeGrafter"/>
</dbReference>
<dbReference type="PIRSF" id="PIRSF036492">
    <property type="entry name" value="ALDH"/>
    <property type="match status" value="1"/>
</dbReference>
<evidence type="ECO:0000256" key="1">
    <source>
        <dbReference type="ARBA" id="ARBA00009986"/>
    </source>
</evidence>
<evidence type="ECO:0000313" key="10">
    <source>
        <dbReference type="Proteomes" id="UP001142055"/>
    </source>
</evidence>
<dbReference type="InterPro" id="IPR012394">
    <property type="entry name" value="Aldehyde_DH_NAD(P)"/>
</dbReference>
<evidence type="ECO:0000256" key="6">
    <source>
        <dbReference type="PROSITE-ProRule" id="PRU10007"/>
    </source>
</evidence>
<dbReference type="OMA" id="PCIQGQV"/>
<dbReference type="InterPro" id="IPR029510">
    <property type="entry name" value="Ald_DH_CS_GLU"/>
</dbReference>
<evidence type="ECO:0000256" key="4">
    <source>
        <dbReference type="PIRNR" id="PIRNR036492"/>
    </source>
</evidence>
<evidence type="ECO:0000256" key="2">
    <source>
        <dbReference type="ARBA" id="ARBA00023002"/>
    </source>
</evidence>
<reference evidence="9" key="1">
    <citation type="submission" date="2022-12" db="EMBL/GenBank/DDBJ databases">
        <title>Genome assemblies of Blomia tropicalis.</title>
        <authorList>
            <person name="Cui Y."/>
        </authorList>
    </citation>
    <scope>NUCLEOTIDE SEQUENCE</scope>
    <source>
        <tissue evidence="9">Adult mites</tissue>
    </source>
</reference>
<dbReference type="PANTHER" id="PTHR43570:SF16">
    <property type="entry name" value="ALDEHYDE DEHYDROGENASE TYPE III, ISOFORM Q"/>
    <property type="match status" value="1"/>
</dbReference>
<sequence length="510" mass="57212">MTSTALYRELSETDSSLLISIDHEHLDDGKDPSSIVIDQGEESWVDVFLQAVLRAREAFARNVTLSSQFRIDQLKKLRSCLVDHEEEFIEVLKSDFRKPRLESIITEIEFVKNDIQYQLDHLDGHMRPQYAKKGLANMFDDAFIKYDPYGVVLIFAAWNYPIQVLLCPLVGAIAAGNCALIKPSEVASNTERLLAKLLPNYLDQDCYHVITGGPDEATRMLNERFDLIFFTGSPAVGRIIYNSAAKFMTPVVLELGGKSPVYIDDSITQMEVAAKRIIWGKMVNAGQTCVAPDYIMCTSNVQDKFIAAARKVMKDFYQSNMKSSDSFSRIINTKNFDRLDKLLSNTKGKVTIGGETERNTCYIAPTIVSNVESSDSLMREEIFGPILPIMTVDSANEAIEFINRGEKPLTLYIYSNKSDVVKQFLNQTSSGSVCVNDCLMQLTVHSLPFGGVGNSGIGKYHGTFSFEAFSHAKAVLVKDYNPLVEFLARTKDASIEDVDRKESDRWHQLE</sequence>
<organism evidence="9 10">
    <name type="scientific">Blomia tropicalis</name>
    <name type="common">Mite</name>
    <dbReference type="NCBI Taxonomy" id="40697"/>
    <lineage>
        <taxon>Eukaryota</taxon>
        <taxon>Metazoa</taxon>
        <taxon>Ecdysozoa</taxon>
        <taxon>Arthropoda</taxon>
        <taxon>Chelicerata</taxon>
        <taxon>Arachnida</taxon>
        <taxon>Acari</taxon>
        <taxon>Acariformes</taxon>
        <taxon>Sarcoptiformes</taxon>
        <taxon>Astigmata</taxon>
        <taxon>Glycyphagoidea</taxon>
        <taxon>Echimyopodidae</taxon>
        <taxon>Blomia</taxon>
    </lineage>
</organism>
<dbReference type="InterPro" id="IPR016163">
    <property type="entry name" value="Ald_DH_C"/>
</dbReference>
<dbReference type="SUPFAM" id="SSF53720">
    <property type="entry name" value="ALDH-like"/>
    <property type="match status" value="1"/>
</dbReference>
<keyword evidence="2 4" id="KW-0560">Oxidoreductase</keyword>
<dbReference type="AlphaFoldDB" id="A0A9Q0RSD9"/>
<evidence type="ECO:0000256" key="7">
    <source>
        <dbReference type="RuleBase" id="RU003345"/>
    </source>
</evidence>
<dbReference type="FunFam" id="3.40.605.10:FF:000004">
    <property type="entry name" value="Aldehyde dehydrogenase"/>
    <property type="match status" value="1"/>
</dbReference>
<dbReference type="InterPro" id="IPR016162">
    <property type="entry name" value="Ald_DH_N"/>
</dbReference>
<feature type="active site" evidence="5 6">
    <location>
        <position position="254"/>
    </location>
</feature>
<gene>
    <name evidence="9" type="ORF">RDWZM_002656</name>
</gene>
<dbReference type="Gene3D" id="3.40.309.10">
    <property type="entry name" value="Aldehyde Dehydrogenase, Chain A, domain 2"/>
    <property type="match status" value="1"/>
</dbReference>
<dbReference type="Proteomes" id="UP001142055">
    <property type="component" value="Chromosome 1"/>
</dbReference>
<dbReference type="FunFam" id="3.40.309.10:FF:000003">
    <property type="entry name" value="Aldehyde dehydrogenase"/>
    <property type="match status" value="1"/>
</dbReference>
<name>A0A9Q0RSD9_BLOTA</name>
<evidence type="ECO:0000256" key="3">
    <source>
        <dbReference type="ARBA" id="ARBA00023027"/>
    </source>
</evidence>
<dbReference type="InterPro" id="IPR016161">
    <property type="entry name" value="Ald_DH/histidinol_DH"/>
</dbReference>
<comment type="similarity">
    <text evidence="1 4 7">Belongs to the aldehyde dehydrogenase family.</text>
</comment>
<feature type="active site" evidence="5">
    <location>
        <position position="289"/>
    </location>
</feature>
<dbReference type="InterPro" id="IPR015590">
    <property type="entry name" value="Aldehyde_DH_dom"/>
</dbReference>
<dbReference type="PANTHER" id="PTHR43570">
    <property type="entry name" value="ALDEHYDE DEHYDROGENASE"/>
    <property type="match status" value="1"/>
</dbReference>
<protein>
    <recommendedName>
        <fullName evidence="4">Aldehyde dehydrogenase</fullName>
    </recommendedName>
</protein>
<evidence type="ECO:0000313" key="9">
    <source>
        <dbReference type="EMBL" id="KAJ6224111.1"/>
    </source>
</evidence>
<keyword evidence="3" id="KW-0520">NAD</keyword>
<dbReference type="PROSITE" id="PS00687">
    <property type="entry name" value="ALDEHYDE_DEHYDR_GLU"/>
    <property type="match status" value="1"/>
</dbReference>
<feature type="domain" description="Aldehyde dehydrogenase" evidence="8">
    <location>
        <begin position="50"/>
        <end position="475"/>
    </location>
</feature>
<dbReference type="GO" id="GO:0006081">
    <property type="term" value="P:aldehyde metabolic process"/>
    <property type="evidence" value="ECO:0007669"/>
    <property type="project" value="InterPro"/>
</dbReference>
<evidence type="ECO:0000256" key="5">
    <source>
        <dbReference type="PIRSR" id="PIRSR036492-1"/>
    </source>
</evidence>
<comment type="caution">
    <text evidence="9">The sequence shown here is derived from an EMBL/GenBank/DDBJ whole genome shotgun (WGS) entry which is preliminary data.</text>
</comment>